<dbReference type="PANTHER" id="PTHR12654">
    <property type="entry name" value="BILE ACID BETA-GLUCOSIDASE-RELATED"/>
    <property type="match status" value="1"/>
</dbReference>
<dbReference type="EMBL" id="JALNTZ010000006">
    <property type="protein sequence ID" value="KAJ3649410.1"/>
    <property type="molecule type" value="Genomic_DNA"/>
</dbReference>
<dbReference type="PIRSF" id="PIRSF028944">
    <property type="entry name" value="Beta_gluc_GBA2"/>
    <property type="match status" value="1"/>
</dbReference>
<dbReference type="GO" id="GO:0005975">
    <property type="term" value="P:carbohydrate metabolic process"/>
    <property type="evidence" value="ECO:0007669"/>
    <property type="project" value="InterPro"/>
</dbReference>
<keyword evidence="5" id="KW-1185">Reference proteome</keyword>
<feature type="domain" description="Glycosyl-hydrolase family 116 N-terminal" evidence="3">
    <location>
        <begin position="84"/>
        <end position="383"/>
    </location>
</feature>
<comment type="catalytic activity">
    <reaction evidence="1">
        <text>a beta-D-glucosyl-(1&lt;-&gt;1')-N-acylsphing-4-enine + H2O = an N-acylsphing-4-enine + D-glucose</text>
        <dbReference type="Rhea" id="RHEA:13269"/>
        <dbReference type="ChEBI" id="CHEBI:4167"/>
        <dbReference type="ChEBI" id="CHEBI:15377"/>
        <dbReference type="ChEBI" id="CHEBI:22801"/>
        <dbReference type="ChEBI" id="CHEBI:52639"/>
        <dbReference type="EC" id="3.2.1.45"/>
    </reaction>
</comment>
<dbReference type="InterPro" id="IPR024462">
    <property type="entry name" value="GH116_N"/>
</dbReference>
<dbReference type="InterPro" id="IPR014551">
    <property type="entry name" value="B_Glucosidase_GBA2-typ"/>
</dbReference>
<reference evidence="4" key="1">
    <citation type="journal article" date="2023" name="G3 (Bethesda)">
        <title>Whole genome assemblies of Zophobas morio and Tenebrio molitor.</title>
        <authorList>
            <person name="Kaur S."/>
            <person name="Stinson S.A."/>
            <person name="diCenzo G.C."/>
        </authorList>
    </citation>
    <scope>NUCLEOTIDE SEQUENCE</scope>
    <source>
        <strain evidence="4">QUZm001</strain>
    </source>
</reference>
<comment type="caution">
    <text evidence="4">The sequence shown here is derived from an EMBL/GenBank/DDBJ whole genome shotgun (WGS) entry which is preliminary data.</text>
</comment>
<evidence type="ECO:0000259" key="2">
    <source>
        <dbReference type="Pfam" id="PF04685"/>
    </source>
</evidence>
<proteinExistence type="inferred from homology"/>
<evidence type="ECO:0000259" key="3">
    <source>
        <dbReference type="Pfam" id="PF12215"/>
    </source>
</evidence>
<evidence type="ECO:0000256" key="1">
    <source>
        <dbReference type="PIRNR" id="PIRNR028944"/>
    </source>
</evidence>
<dbReference type="Pfam" id="PF12215">
    <property type="entry name" value="Glyco_hydr_116N"/>
    <property type="match status" value="1"/>
</dbReference>
<sequence length="820" mass="94428">MSSSYYTRLSENQETKVPNYGLKVTLNHTYPENRSQGYVPGIRQAWPLLPQALRYTFYYILDYIRKKPVVMDFIYPLRSKRIYGVPIGGIGCGTIGRGYRGEFCRFQMQPGVYEYNTVDANQFMVTIKDSHQETIFHSLLSTFQKKSLNTWESLIDGSKCFYTGLYPRSWTEYDLSKFGVLLTCRQISPIIPHNYKDSSLPCTIFVWDIQNIGHEERTVTIAFTFKNGVGNKHKDRASTCSSTDFVFGEAEGVILSHTIGTTPCSYILSARANPDVKISKCLYFDPNSPGSAPWFQLKNNGCFDTRSKEVEHIVGEMACGIATKALVRPGRPVTCEMSLVWDMPVVHFPKKLKEYSRYYTKHFGKENAGVRIVHYAFENYPRWEREIYKWQSEVLEDRDLPDWYKSALFNETYYVSDGGSIWVTLDKGETQNLPQTDPRLEFGKFALLEGHEYKMYNSYDVHFYGSFVFVVNWPHLQFVVQYDMRDAIFNEIPDKRKSYDGEEFERKKSNTIPHDMGEPGEEPFTLINCYPTHDVSHWKDLNSKFVLQVFRDAFTGCLDDDSVQYLRDMYEACCVLMHRSENFDTDGDGLIENSGNGDQTYDTWFMTGPSAYCCGLWLAALFAMTKIAEVLHKPEDKRRFQMLLTKGKLAFEQKLWNGRYYNFDSSTDEGCSIMADQLCGHWYLRSCGFAHEVFPQGHVRSTLKTIFENNVLSFCNGKMGAVNGFKNGAVDKFTVQSVEAWTGVTYALAATMIQEGMWDEGFLTAGGMYKSMTDRFGLAFETPEGLYATDFYRAIGYMRPLSIWSMHLAIKSFEKNKRKQ</sequence>
<dbReference type="Pfam" id="PF04685">
    <property type="entry name" value="DUF608"/>
    <property type="match status" value="1"/>
</dbReference>
<dbReference type="GO" id="GO:0008422">
    <property type="term" value="F:beta-glucosidase activity"/>
    <property type="evidence" value="ECO:0007669"/>
    <property type="project" value="TreeGrafter"/>
</dbReference>
<accession>A0AA38I4Z1</accession>
<organism evidence="4 5">
    <name type="scientific">Zophobas morio</name>
    <dbReference type="NCBI Taxonomy" id="2755281"/>
    <lineage>
        <taxon>Eukaryota</taxon>
        <taxon>Metazoa</taxon>
        <taxon>Ecdysozoa</taxon>
        <taxon>Arthropoda</taxon>
        <taxon>Hexapoda</taxon>
        <taxon>Insecta</taxon>
        <taxon>Pterygota</taxon>
        <taxon>Neoptera</taxon>
        <taxon>Endopterygota</taxon>
        <taxon>Coleoptera</taxon>
        <taxon>Polyphaga</taxon>
        <taxon>Cucujiformia</taxon>
        <taxon>Tenebrionidae</taxon>
        <taxon>Zophobas</taxon>
    </lineage>
</organism>
<dbReference type="InterPro" id="IPR052566">
    <property type="entry name" value="Non-lysos_glucosylceramidase"/>
</dbReference>
<keyword evidence="1" id="KW-0378">Hydrolase</keyword>
<dbReference type="Proteomes" id="UP001168821">
    <property type="component" value="Unassembled WGS sequence"/>
</dbReference>
<dbReference type="Gene3D" id="1.50.10.10">
    <property type="match status" value="1"/>
</dbReference>
<comment type="similarity">
    <text evidence="1">Belongs to the non-lysosomal glucosylceramidase family.</text>
</comment>
<dbReference type="GO" id="GO:0016020">
    <property type="term" value="C:membrane"/>
    <property type="evidence" value="ECO:0007669"/>
    <property type="project" value="InterPro"/>
</dbReference>
<keyword evidence="1" id="KW-0326">Glycosidase</keyword>
<dbReference type="SUPFAM" id="SSF48208">
    <property type="entry name" value="Six-hairpin glycosidases"/>
    <property type="match status" value="1"/>
</dbReference>
<dbReference type="InterPro" id="IPR008928">
    <property type="entry name" value="6-hairpin_glycosidase_sf"/>
</dbReference>
<dbReference type="PANTHER" id="PTHR12654:SF0">
    <property type="entry name" value="NON-LYSOSOMAL GLUCOSYLCERAMIDASE"/>
    <property type="match status" value="1"/>
</dbReference>
<feature type="domain" description="Glycosyl-hydrolase family 116 catalytic region" evidence="2">
    <location>
        <begin position="443"/>
        <end position="806"/>
    </location>
</feature>
<keyword evidence="1" id="KW-0472">Membrane</keyword>
<evidence type="ECO:0000313" key="5">
    <source>
        <dbReference type="Proteomes" id="UP001168821"/>
    </source>
</evidence>
<protein>
    <recommendedName>
        <fullName evidence="1">Non-lysosomal glucosylceramidase</fullName>
        <shortName evidence="1">NLGase</shortName>
        <ecNumber evidence="1">3.2.1.45</ecNumber>
    </recommendedName>
</protein>
<gene>
    <name evidence="4" type="ORF">Zmor_021156</name>
</gene>
<comment type="function">
    <text evidence="1">Non-lysosomal glucosylceramidase that catalyzes the hydrolysis of glucosylceramide (GlcCer) to free glucose and ceramide.</text>
</comment>
<keyword evidence="1" id="KW-0443">Lipid metabolism</keyword>
<dbReference type="InterPro" id="IPR012341">
    <property type="entry name" value="6hp_glycosidase-like_sf"/>
</dbReference>
<dbReference type="GO" id="GO:0004348">
    <property type="term" value="F:glucosylceramidase activity"/>
    <property type="evidence" value="ECO:0007669"/>
    <property type="project" value="UniProtKB-EC"/>
</dbReference>
<evidence type="ECO:0000313" key="4">
    <source>
        <dbReference type="EMBL" id="KAJ3649410.1"/>
    </source>
</evidence>
<dbReference type="EC" id="3.2.1.45" evidence="1"/>
<dbReference type="GO" id="GO:0006680">
    <property type="term" value="P:glucosylceramide catabolic process"/>
    <property type="evidence" value="ECO:0007669"/>
    <property type="project" value="InterPro"/>
</dbReference>
<name>A0AA38I4Z1_9CUCU</name>
<dbReference type="AlphaFoldDB" id="A0AA38I4Z1"/>
<dbReference type="InterPro" id="IPR006775">
    <property type="entry name" value="GH116_catalytic"/>
</dbReference>